<feature type="transmembrane region" description="Helical" evidence="1">
    <location>
        <begin position="49"/>
        <end position="67"/>
    </location>
</feature>
<keyword evidence="1" id="KW-0472">Membrane</keyword>
<reference evidence="2" key="1">
    <citation type="submission" date="2021-01" db="EMBL/GenBank/DDBJ databases">
        <authorList>
            <person name="Corre E."/>
            <person name="Pelletier E."/>
            <person name="Niang G."/>
            <person name="Scheremetjew M."/>
            <person name="Finn R."/>
            <person name="Kale V."/>
            <person name="Holt S."/>
            <person name="Cochrane G."/>
            <person name="Meng A."/>
            <person name="Brown T."/>
            <person name="Cohen L."/>
        </authorList>
    </citation>
    <scope>NUCLEOTIDE SEQUENCE</scope>
    <source>
        <strain evidence="2">SM1012Den-03</strain>
    </source>
</reference>
<protein>
    <submittedName>
        <fullName evidence="2">Uncharacterized protein</fullName>
    </submittedName>
</protein>
<feature type="transmembrane region" description="Helical" evidence="1">
    <location>
        <begin position="23"/>
        <end position="43"/>
    </location>
</feature>
<gene>
    <name evidence="2" type="ORF">SMAR0320_LOCUS18230</name>
</gene>
<proteinExistence type="predicted"/>
<keyword evidence="1" id="KW-0812">Transmembrane</keyword>
<keyword evidence="1" id="KW-1133">Transmembrane helix</keyword>
<sequence length="155" mass="17426">MPTQFPTDFSTTMDFSTLRTETLRLLFAATYATNFCLAAIYFGKTYLEGLAASIVMFFSLIMLSISLQKPGSFMIYLETSEKEVAFTWVGRLFADTLIILFVASFGLPGKIMAIVTLFFFLVTLGIAKHRPDIFRDLFRAHEQDPSLGESYNVAP</sequence>
<accession>A0A7S2M1I7</accession>
<name>A0A7S2M1I7_9STRA</name>
<dbReference type="EMBL" id="HBGZ01025620">
    <property type="protein sequence ID" value="CAD9621512.1"/>
    <property type="molecule type" value="Transcribed_RNA"/>
</dbReference>
<evidence type="ECO:0000313" key="2">
    <source>
        <dbReference type="EMBL" id="CAD9621512.1"/>
    </source>
</evidence>
<dbReference type="AlphaFoldDB" id="A0A7S2M1I7"/>
<evidence type="ECO:0000256" key="1">
    <source>
        <dbReference type="SAM" id="Phobius"/>
    </source>
</evidence>
<organism evidence="2">
    <name type="scientific">Skeletonema marinoi</name>
    <dbReference type="NCBI Taxonomy" id="267567"/>
    <lineage>
        <taxon>Eukaryota</taxon>
        <taxon>Sar</taxon>
        <taxon>Stramenopiles</taxon>
        <taxon>Ochrophyta</taxon>
        <taxon>Bacillariophyta</taxon>
        <taxon>Coscinodiscophyceae</taxon>
        <taxon>Thalassiosirophycidae</taxon>
        <taxon>Thalassiosirales</taxon>
        <taxon>Skeletonemataceae</taxon>
        <taxon>Skeletonema</taxon>
        <taxon>Skeletonema marinoi-dohrnii complex</taxon>
    </lineage>
</organism>